<proteinExistence type="inferred from homology"/>
<dbReference type="EMBL" id="LIAE01010011">
    <property type="protein sequence ID" value="PAV66963.1"/>
    <property type="molecule type" value="Genomic_DNA"/>
</dbReference>
<dbReference type="STRING" id="2018661.A0A2A2JZ89"/>
<feature type="transmembrane region" description="Helical" evidence="6">
    <location>
        <begin position="12"/>
        <end position="35"/>
    </location>
</feature>
<feature type="transmembrane region" description="Helical" evidence="6">
    <location>
        <begin position="247"/>
        <end position="273"/>
    </location>
</feature>
<dbReference type="AlphaFoldDB" id="A0A2A2JZ89"/>
<feature type="transmembrane region" description="Helical" evidence="6">
    <location>
        <begin position="86"/>
        <end position="108"/>
    </location>
</feature>
<comment type="subcellular location">
    <subcellularLocation>
        <location evidence="1 6">Membrane</location>
        <topology evidence="1 6">Multi-pass membrane protein</topology>
    </subcellularLocation>
</comment>
<dbReference type="InterPro" id="IPR018499">
    <property type="entry name" value="Tetraspanin/Peripherin"/>
</dbReference>
<dbReference type="SUPFAM" id="SSF48652">
    <property type="entry name" value="Tetraspanin"/>
    <property type="match status" value="1"/>
</dbReference>
<comment type="similarity">
    <text evidence="2 6">Belongs to the tetraspanin (TM4SF) family.</text>
</comment>
<dbReference type="PIRSF" id="PIRSF002419">
    <property type="entry name" value="Tetraspanin"/>
    <property type="match status" value="1"/>
</dbReference>
<gene>
    <name evidence="7" type="ORF">WR25_06298</name>
</gene>
<dbReference type="OrthoDB" id="5870230at2759"/>
<keyword evidence="4 6" id="KW-1133">Transmembrane helix</keyword>
<comment type="caution">
    <text evidence="7">The sequence shown here is derived from an EMBL/GenBank/DDBJ whole genome shotgun (WGS) entry which is preliminary data.</text>
</comment>
<dbReference type="InterPro" id="IPR000301">
    <property type="entry name" value="Tetraspanin_animals"/>
</dbReference>
<dbReference type="InterPro" id="IPR008952">
    <property type="entry name" value="Tetraspanin_EC2_sf"/>
</dbReference>
<evidence type="ECO:0000256" key="4">
    <source>
        <dbReference type="ARBA" id="ARBA00022989"/>
    </source>
</evidence>
<dbReference type="PRINTS" id="PR00259">
    <property type="entry name" value="TMFOUR"/>
</dbReference>
<keyword evidence="8" id="KW-1185">Reference proteome</keyword>
<keyword evidence="5 6" id="KW-0472">Membrane</keyword>
<feature type="transmembrane region" description="Helical" evidence="6">
    <location>
        <begin position="55"/>
        <end position="79"/>
    </location>
</feature>
<name>A0A2A2JZ89_9BILA</name>
<evidence type="ECO:0000256" key="6">
    <source>
        <dbReference type="RuleBase" id="RU361218"/>
    </source>
</evidence>
<protein>
    <recommendedName>
        <fullName evidence="6">Tetraspanin</fullName>
    </recommendedName>
</protein>
<evidence type="ECO:0000313" key="7">
    <source>
        <dbReference type="EMBL" id="PAV66963.1"/>
    </source>
</evidence>
<dbReference type="Proteomes" id="UP000218231">
    <property type="component" value="Unassembled WGS sequence"/>
</dbReference>
<keyword evidence="3 6" id="KW-0812">Transmembrane</keyword>
<evidence type="ECO:0000256" key="2">
    <source>
        <dbReference type="ARBA" id="ARBA00006840"/>
    </source>
</evidence>
<sequence length="286" mass="31078">MGSCINLLRTIVFVFNILFWLSGIVILGLGLWLLFDPSSSDFFHLHSAHPGSFRLIAVFLVIAGAIVTVISCCGCCGAWKLNQGALCCFFICLIIVFCLELAAAFMAYSRSDELRNYIESSMHDTIRNRYASDKKYKAAFDTVQTSFECCGVKSYADWLSASWDRKGLSAASEDGKMEHGIGSVGGGRGNGFGIVPASCCNEHGRQVYPTNCGTSFNQAPLSTYTEFIHNKGCADVLYDTVSSNLDLLITVCVVAGCIQCLGMILSMALCCCISADNSNSKKYNNY</sequence>
<dbReference type="GO" id="GO:0005886">
    <property type="term" value="C:plasma membrane"/>
    <property type="evidence" value="ECO:0007669"/>
    <property type="project" value="TreeGrafter"/>
</dbReference>
<evidence type="ECO:0000256" key="5">
    <source>
        <dbReference type="ARBA" id="ARBA00023136"/>
    </source>
</evidence>
<evidence type="ECO:0000256" key="3">
    <source>
        <dbReference type="ARBA" id="ARBA00022692"/>
    </source>
</evidence>
<accession>A0A2A2JZ89</accession>
<evidence type="ECO:0000313" key="8">
    <source>
        <dbReference type="Proteomes" id="UP000218231"/>
    </source>
</evidence>
<dbReference type="Gene3D" id="1.10.1450.10">
    <property type="entry name" value="Tetraspanin"/>
    <property type="match status" value="1"/>
</dbReference>
<evidence type="ECO:0000256" key="1">
    <source>
        <dbReference type="ARBA" id="ARBA00004141"/>
    </source>
</evidence>
<dbReference type="PANTHER" id="PTHR19282:SF551">
    <property type="entry name" value="RE08073P-RELATED"/>
    <property type="match status" value="1"/>
</dbReference>
<dbReference type="FunFam" id="1.10.1450.10:FF:000043">
    <property type="entry name" value="Tetraspanin"/>
    <property type="match status" value="1"/>
</dbReference>
<dbReference type="CDD" id="cd03127">
    <property type="entry name" value="tetraspanin_LEL"/>
    <property type="match status" value="1"/>
</dbReference>
<dbReference type="Pfam" id="PF00335">
    <property type="entry name" value="Tetraspanin"/>
    <property type="match status" value="1"/>
</dbReference>
<organism evidence="7 8">
    <name type="scientific">Diploscapter pachys</name>
    <dbReference type="NCBI Taxonomy" id="2018661"/>
    <lineage>
        <taxon>Eukaryota</taxon>
        <taxon>Metazoa</taxon>
        <taxon>Ecdysozoa</taxon>
        <taxon>Nematoda</taxon>
        <taxon>Chromadorea</taxon>
        <taxon>Rhabditida</taxon>
        <taxon>Rhabditina</taxon>
        <taxon>Rhabditomorpha</taxon>
        <taxon>Rhabditoidea</taxon>
        <taxon>Rhabditidae</taxon>
        <taxon>Diploscapter</taxon>
    </lineage>
</organism>
<dbReference type="PANTHER" id="PTHR19282">
    <property type="entry name" value="TETRASPANIN"/>
    <property type="match status" value="1"/>
</dbReference>
<reference evidence="7 8" key="1">
    <citation type="journal article" date="2017" name="Curr. Biol.">
        <title>Genome architecture and evolution of a unichromosomal asexual nematode.</title>
        <authorList>
            <person name="Fradin H."/>
            <person name="Zegar C."/>
            <person name="Gutwein M."/>
            <person name="Lucas J."/>
            <person name="Kovtun M."/>
            <person name="Corcoran D."/>
            <person name="Baugh L.R."/>
            <person name="Kiontke K."/>
            <person name="Gunsalus K."/>
            <person name="Fitch D.H."/>
            <person name="Piano F."/>
        </authorList>
    </citation>
    <scope>NUCLEOTIDE SEQUENCE [LARGE SCALE GENOMIC DNA]</scope>
    <source>
        <strain evidence="7">PF1309</strain>
    </source>
</reference>